<evidence type="ECO:0000256" key="1">
    <source>
        <dbReference type="ARBA" id="ARBA00004496"/>
    </source>
</evidence>
<protein>
    <recommendedName>
        <fullName evidence="4">CSD domain-containing protein</fullName>
    </recommendedName>
</protein>
<reference evidence="5" key="1">
    <citation type="journal article" date="2020" name="Nature">
        <title>Giant virus diversity and host interactions through global metagenomics.</title>
        <authorList>
            <person name="Schulz F."/>
            <person name="Roux S."/>
            <person name="Paez-Espino D."/>
            <person name="Jungbluth S."/>
            <person name="Walsh D.A."/>
            <person name="Denef V.J."/>
            <person name="McMahon K.D."/>
            <person name="Konstantinidis K.T."/>
            <person name="Eloe-Fadrosh E.A."/>
            <person name="Kyrpides N.C."/>
            <person name="Woyke T."/>
        </authorList>
    </citation>
    <scope>NUCLEOTIDE SEQUENCE</scope>
    <source>
        <strain evidence="5">GVMAG-M-3300023109-53</strain>
    </source>
</reference>
<dbReference type="GO" id="GO:0005634">
    <property type="term" value="C:nucleus"/>
    <property type="evidence" value="ECO:0007669"/>
    <property type="project" value="TreeGrafter"/>
</dbReference>
<dbReference type="SUPFAM" id="SSF50249">
    <property type="entry name" value="Nucleic acid-binding proteins"/>
    <property type="match status" value="1"/>
</dbReference>
<dbReference type="PROSITE" id="PS51857">
    <property type="entry name" value="CSD_2"/>
    <property type="match status" value="1"/>
</dbReference>
<dbReference type="InterPro" id="IPR011129">
    <property type="entry name" value="CSD"/>
</dbReference>
<dbReference type="PANTHER" id="PTHR46109:SF1">
    <property type="entry name" value="PROTEIN LIN-28 HOMOLOG"/>
    <property type="match status" value="1"/>
</dbReference>
<feature type="domain" description="CSD" evidence="4">
    <location>
        <begin position="37"/>
        <end position="115"/>
    </location>
</feature>
<feature type="compositionally biased region" description="Low complexity" evidence="3">
    <location>
        <begin position="130"/>
        <end position="145"/>
    </location>
</feature>
<name>A0A6C0CZB4_9ZZZZ</name>
<comment type="subcellular location">
    <subcellularLocation>
        <location evidence="1">Cytoplasm</location>
    </subcellularLocation>
</comment>
<accession>A0A6C0CZB4</accession>
<dbReference type="EMBL" id="MN739505">
    <property type="protein sequence ID" value="QHT09019.1"/>
    <property type="molecule type" value="Genomic_DNA"/>
</dbReference>
<dbReference type="SMART" id="SM00357">
    <property type="entry name" value="CSP"/>
    <property type="match status" value="1"/>
</dbReference>
<dbReference type="GO" id="GO:0003729">
    <property type="term" value="F:mRNA binding"/>
    <property type="evidence" value="ECO:0007669"/>
    <property type="project" value="TreeGrafter"/>
</dbReference>
<evidence type="ECO:0000256" key="3">
    <source>
        <dbReference type="SAM" id="MobiDB-lite"/>
    </source>
</evidence>
<dbReference type="InterPro" id="IPR002059">
    <property type="entry name" value="CSP_DNA-bd"/>
</dbReference>
<dbReference type="GO" id="GO:0031054">
    <property type="term" value="P:pre-miRNA processing"/>
    <property type="evidence" value="ECO:0007669"/>
    <property type="project" value="TreeGrafter"/>
</dbReference>
<feature type="compositionally biased region" description="Basic residues" evidence="3">
    <location>
        <begin position="173"/>
        <end position="183"/>
    </location>
</feature>
<dbReference type="Pfam" id="PF00313">
    <property type="entry name" value="CSD"/>
    <property type="match status" value="1"/>
</dbReference>
<proteinExistence type="predicted"/>
<dbReference type="Gene3D" id="2.40.50.140">
    <property type="entry name" value="Nucleic acid-binding proteins"/>
    <property type="match status" value="1"/>
</dbReference>
<dbReference type="InterPro" id="IPR051373">
    <property type="entry name" value="Lin-28_RNA-binding"/>
</dbReference>
<feature type="region of interest" description="Disordered" evidence="3">
    <location>
        <begin position="128"/>
        <end position="192"/>
    </location>
</feature>
<dbReference type="InterPro" id="IPR012340">
    <property type="entry name" value="NA-bd_OB-fold"/>
</dbReference>
<dbReference type="PANTHER" id="PTHR46109">
    <property type="entry name" value="PROTEIN LIN-28"/>
    <property type="match status" value="1"/>
</dbReference>
<keyword evidence="2" id="KW-0963">Cytoplasm</keyword>
<evidence type="ECO:0000313" key="5">
    <source>
        <dbReference type="EMBL" id="QHT09019.1"/>
    </source>
</evidence>
<dbReference type="GO" id="GO:0005737">
    <property type="term" value="C:cytoplasm"/>
    <property type="evidence" value="ECO:0007669"/>
    <property type="project" value="UniProtKB-SubCell"/>
</dbReference>
<evidence type="ECO:0000259" key="4">
    <source>
        <dbReference type="PROSITE" id="PS51857"/>
    </source>
</evidence>
<evidence type="ECO:0000256" key="2">
    <source>
        <dbReference type="ARBA" id="ARBA00022490"/>
    </source>
</evidence>
<dbReference type="CDD" id="cd04458">
    <property type="entry name" value="CSP_CDS"/>
    <property type="match status" value="1"/>
</dbReference>
<dbReference type="AlphaFoldDB" id="A0A6C0CZB4"/>
<organism evidence="5">
    <name type="scientific">viral metagenome</name>
    <dbReference type="NCBI Taxonomy" id="1070528"/>
    <lineage>
        <taxon>unclassified sequences</taxon>
        <taxon>metagenomes</taxon>
        <taxon>organismal metagenomes</taxon>
    </lineage>
</organism>
<sequence>MNLFLSFLKHYNKQLKAYLIQVYIMSTASNTATPSTLYTGRVKWFNNKAGYGFITVVSTPQSSDVEKNTDVFTHHSSIQVNEEQYKYLVQGEYVQFSLTTVEDGDHKYQAQTVSGIGGGQLLCETRNEVRSAAPPRRQSSRPPRSSSDRDSRPQYRGTGPREGARDDEEWVLTRRKASTRRSANRSEQSDSH</sequence>